<dbReference type="AlphaFoldDB" id="A0A2B7XLQ7"/>
<protein>
    <submittedName>
        <fullName evidence="2">Uncharacterized protein</fullName>
    </submittedName>
</protein>
<feature type="compositionally biased region" description="Polar residues" evidence="1">
    <location>
        <begin position="1"/>
        <end position="23"/>
    </location>
</feature>
<dbReference type="STRING" id="1447875.A0A2B7XLQ7"/>
<reference evidence="2 3" key="1">
    <citation type="submission" date="2017-10" db="EMBL/GenBank/DDBJ databases">
        <title>Comparative genomics in systemic dimorphic fungi from Ajellomycetaceae.</title>
        <authorList>
            <person name="Munoz J.F."/>
            <person name="Mcewen J.G."/>
            <person name="Clay O.K."/>
            <person name="Cuomo C.A."/>
        </authorList>
    </citation>
    <scope>NUCLEOTIDE SEQUENCE [LARGE SCALE GENOMIC DNA]</scope>
    <source>
        <strain evidence="2 3">UAMH5409</strain>
    </source>
</reference>
<dbReference type="Proteomes" id="UP000223968">
    <property type="component" value="Unassembled WGS sequence"/>
</dbReference>
<dbReference type="OrthoDB" id="5356476at2759"/>
<sequence>MSTQQPPQHDNINNGNKTDQSPLPTGAQIPLQSFQLPAFPPEAANLQALTLTSDIKLPDYSTLLTTAIPADAIPPSLPGGIESLTLELFSLGYAPPFLSRLGKALGGGKLRSLTVFSQLIDGVGEESRKDAGEFFAEVLAGLREVHLLDVFCRRGFMRGIGGLLEELYREDSGGGGGDGAAATAKNEGTKKSDLNLRFLEISYTYRGHSDRDFLNRIPGDELPTLLVPSIMAVSFSLNAPPSPSSSGGDDADDDDCFPHDPADVDEEGKPIPGKKPEGIIPLPHADRGTEMLVRKLAGGNTNDDGNDGAGPDSVPGPVALKMLESTLYTFDTEQLTRILKVQKDMGVLSASVLVEPTVEWKGELVRALRGGVGVDGSDGDGDGGGKELEIVEVVGVPSERFDREVSSDSNATTSSILEKVFPSAADMALISKYSPRLESFRMTILRAASFGYVEWNKVEGTSDEWVGGIKSGAA</sequence>
<name>A0A2B7XLQ7_9EURO</name>
<accession>A0A2B7XLQ7</accession>
<feature type="region of interest" description="Disordered" evidence="1">
    <location>
        <begin position="238"/>
        <end position="283"/>
    </location>
</feature>
<evidence type="ECO:0000256" key="1">
    <source>
        <dbReference type="SAM" id="MobiDB-lite"/>
    </source>
</evidence>
<evidence type="ECO:0000313" key="2">
    <source>
        <dbReference type="EMBL" id="PGH09870.1"/>
    </source>
</evidence>
<keyword evidence="3" id="KW-1185">Reference proteome</keyword>
<gene>
    <name evidence="2" type="ORF">AJ79_05597</name>
</gene>
<feature type="region of interest" description="Disordered" evidence="1">
    <location>
        <begin position="1"/>
        <end position="28"/>
    </location>
</feature>
<organism evidence="2 3">
    <name type="scientific">Helicocarpus griseus UAMH5409</name>
    <dbReference type="NCBI Taxonomy" id="1447875"/>
    <lineage>
        <taxon>Eukaryota</taxon>
        <taxon>Fungi</taxon>
        <taxon>Dikarya</taxon>
        <taxon>Ascomycota</taxon>
        <taxon>Pezizomycotina</taxon>
        <taxon>Eurotiomycetes</taxon>
        <taxon>Eurotiomycetidae</taxon>
        <taxon>Onygenales</taxon>
        <taxon>Ajellomycetaceae</taxon>
        <taxon>Helicocarpus</taxon>
    </lineage>
</organism>
<dbReference type="EMBL" id="PDNB01000090">
    <property type="protein sequence ID" value="PGH09870.1"/>
    <property type="molecule type" value="Genomic_DNA"/>
</dbReference>
<comment type="caution">
    <text evidence="2">The sequence shown here is derived from an EMBL/GenBank/DDBJ whole genome shotgun (WGS) entry which is preliminary data.</text>
</comment>
<evidence type="ECO:0000313" key="3">
    <source>
        <dbReference type="Proteomes" id="UP000223968"/>
    </source>
</evidence>
<proteinExistence type="predicted"/>